<evidence type="ECO:0000256" key="1">
    <source>
        <dbReference type="SAM" id="MobiDB-lite"/>
    </source>
</evidence>
<feature type="transmembrane region" description="Helical" evidence="2">
    <location>
        <begin position="44"/>
        <end position="62"/>
    </location>
</feature>
<keyword evidence="5" id="KW-1185">Reference proteome</keyword>
<keyword evidence="2" id="KW-1133">Transmembrane helix</keyword>
<evidence type="ECO:0000259" key="3">
    <source>
        <dbReference type="Pfam" id="PF14364"/>
    </source>
</evidence>
<feature type="region of interest" description="Disordered" evidence="1">
    <location>
        <begin position="65"/>
        <end position="89"/>
    </location>
</feature>
<dbReference type="PANTHER" id="PTHR33098:SF75">
    <property type="entry name" value="DUF4408 DOMAIN PROTEIN"/>
    <property type="match status" value="1"/>
</dbReference>
<gene>
    <name evidence="4" type="ORF">RJ641_009741</name>
</gene>
<sequence>MASVGVISTILVLKAAIIPYASNRIISTIPRLWMSIRSWLTPPYINIILHFIIITIAASSTFHHRQNPHRVEDQKHHPPEKSVDAVEESTAEIKNIWHAQEQEKQDVEEKSPAEEEETEEEGESMEETWKAIMEAKAKEGARQLKKSETWDTPPQVDEVVAEMRKSESEKFKGVSFMVREKSEELNRRVEAFIRTFRIQRQESHQRYLNMGQGHRFSSTMET</sequence>
<feature type="transmembrane region" description="Helical" evidence="2">
    <location>
        <begin position="6"/>
        <end position="23"/>
    </location>
</feature>
<feature type="compositionally biased region" description="Basic and acidic residues" evidence="1">
    <location>
        <begin position="101"/>
        <end position="113"/>
    </location>
</feature>
<feature type="compositionally biased region" description="Acidic residues" evidence="1">
    <location>
        <begin position="114"/>
        <end position="126"/>
    </location>
</feature>
<evidence type="ECO:0000313" key="5">
    <source>
        <dbReference type="Proteomes" id="UP001370490"/>
    </source>
</evidence>
<dbReference type="InterPro" id="IPR025520">
    <property type="entry name" value="DUF4408"/>
</dbReference>
<dbReference type="Proteomes" id="UP001370490">
    <property type="component" value="Unassembled WGS sequence"/>
</dbReference>
<feature type="compositionally biased region" description="Basic and acidic residues" evidence="1">
    <location>
        <begin position="69"/>
        <end position="84"/>
    </location>
</feature>
<dbReference type="Pfam" id="PF14364">
    <property type="entry name" value="DUF4408"/>
    <property type="match status" value="1"/>
</dbReference>
<organism evidence="4 5">
    <name type="scientific">Dillenia turbinata</name>
    <dbReference type="NCBI Taxonomy" id="194707"/>
    <lineage>
        <taxon>Eukaryota</taxon>
        <taxon>Viridiplantae</taxon>
        <taxon>Streptophyta</taxon>
        <taxon>Embryophyta</taxon>
        <taxon>Tracheophyta</taxon>
        <taxon>Spermatophyta</taxon>
        <taxon>Magnoliopsida</taxon>
        <taxon>eudicotyledons</taxon>
        <taxon>Gunneridae</taxon>
        <taxon>Pentapetalae</taxon>
        <taxon>Dilleniales</taxon>
        <taxon>Dilleniaceae</taxon>
        <taxon>Dillenia</taxon>
    </lineage>
</organism>
<protein>
    <recommendedName>
        <fullName evidence="3">DUF4408 domain-containing protein</fullName>
    </recommendedName>
</protein>
<name>A0AAN8V0V8_9MAGN</name>
<accession>A0AAN8V0V8</accession>
<evidence type="ECO:0000256" key="2">
    <source>
        <dbReference type="SAM" id="Phobius"/>
    </source>
</evidence>
<proteinExistence type="predicted"/>
<reference evidence="4 5" key="1">
    <citation type="submission" date="2023-12" db="EMBL/GenBank/DDBJ databases">
        <title>A high-quality genome assembly for Dillenia turbinata (Dilleniales).</title>
        <authorList>
            <person name="Chanderbali A."/>
        </authorList>
    </citation>
    <scope>NUCLEOTIDE SEQUENCE [LARGE SCALE GENOMIC DNA]</scope>
    <source>
        <strain evidence="4">LSX21</strain>
        <tissue evidence="4">Leaf</tissue>
    </source>
</reference>
<comment type="caution">
    <text evidence="4">The sequence shown here is derived from an EMBL/GenBank/DDBJ whole genome shotgun (WGS) entry which is preliminary data.</text>
</comment>
<feature type="domain" description="DUF4408" evidence="3">
    <location>
        <begin position="30"/>
        <end position="62"/>
    </location>
</feature>
<feature type="region of interest" description="Disordered" evidence="1">
    <location>
        <begin position="101"/>
        <end position="126"/>
    </location>
</feature>
<keyword evidence="2" id="KW-0812">Transmembrane</keyword>
<dbReference type="EMBL" id="JBAMMX010000016">
    <property type="protein sequence ID" value="KAK6925415.1"/>
    <property type="molecule type" value="Genomic_DNA"/>
</dbReference>
<dbReference type="PANTHER" id="PTHR33098">
    <property type="entry name" value="COTTON FIBER (DUF761)"/>
    <property type="match status" value="1"/>
</dbReference>
<dbReference type="AlphaFoldDB" id="A0AAN8V0V8"/>
<keyword evidence="2" id="KW-0472">Membrane</keyword>
<evidence type="ECO:0000313" key="4">
    <source>
        <dbReference type="EMBL" id="KAK6925415.1"/>
    </source>
</evidence>